<evidence type="ECO:0000259" key="1">
    <source>
        <dbReference type="PROSITE" id="PS51704"/>
    </source>
</evidence>
<evidence type="ECO:0000313" key="2">
    <source>
        <dbReference type="EMBL" id="TLC97989.1"/>
    </source>
</evidence>
<accession>A0A4U8Q018</accession>
<dbReference type="RefSeq" id="WP_070041963.1">
    <property type="nucleotide sequence ID" value="NZ_CABMJZ010000093.1"/>
</dbReference>
<dbReference type="PANTHER" id="PTHR46211">
    <property type="entry name" value="GLYCEROPHOSPHORYL DIESTER PHOSPHODIESTERASE"/>
    <property type="match status" value="1"/>
</dbReference>
<name>A0A4U8Q018_9FIRM</name>
<dbReference type="STRING" id="180332.GCA_000797495_01720"/>
<dbReference type="CDD" id="cd08563">
    <property type="entry name" value="GDPD_TtGDE_like"/>
    <property type="match status" value="1"/>
</dbReference>
<dbReference type="OrthoDB" id="384721at2"/>
<reference evidence="2 3" key="1">
    <citation type="journal article" date="2019" name="Anaerobe">
        <title>Detection of Robinsoniella peoriensis in multiple bone samples of a trauma patient.</title>
        <authorList>
            <person name="Schrottner P."/>
            <person name="Hartwich K."/>
            <person name="Bunk B."/>
            <person name="Schober I."/>
            <person name="Helbig S."/>
            <person name="Rudolph W.W."/>
            <person name="Gunzer F."/>
        </authorList>
    </citation>
    <scope>NUCLEOTIDE SEQUENCE [LARGE SCALE GENOMIC DNA]</scope>
    <source>
        <strain evidence="2 3">DSM 106044</strain>
    </source>
</reference>
<sequence length="241" mass="27762">MKTKIWAHRGASGYAPENTLEAFELAIHQNADGIELDIQLTKDGEIVVAHDEKINRVTDKSGWIKDYTLKELKQLRFNRTHPEFKNACIPTLKEVYELIHPTNLTVNVELKTSICFYPGIEEKALNLAKEMQMKERIIYSSFNHYTLKYLKELDSSVKTGLLYEDGWMNVPAYGNNIGVNALHPAIYLLQYPDFLEDCKKYNLPLHVWTINTKEDMQNLMKLGVDAIITDFPDIARKISNI</sequence>
<organism evidence="2 3">
    <name type="scientific">Robinsoniella peoriensis</name>
    <dbReference type="NCBI Taxonomy" id="180332"/>
    <lineage>
        <taxon>Bacteria</taxon>
        <taxon>Bacillati</taxon>
        <taxon>Bacillota</taxon>
        <taxon>Clostridia</taxon>
        <taxon>Lachnospirales</taxon>
        <taxon>Lachnospiraceae</taxon>
        <taxon>Robinsoniella</taxon>
    </lineage>
</organism>
<dbReference type="PANTHER" id="PTHR46211:SF1">
    <property type="entry name" value="GLYCEROPHOSPHODIESTER PHOSPHODIESTERASE, CYTOPLASMIC"/>
    <property type="match status" value="1"/>
</dbReference>
<gene>
    <name evidence="2" type="primary">glpQ1</name>
    <name evidence="2" type="ORF">DSM106044_05357</name>
</gene>
<dbReference type="InterPro" id="IPR030395">
    <property type="entry name" value="GP_PDE_dom"/>
</dbReference>
<dbReference type="AlphaFoldDB" id="A0A4U8Q018"/>
<evidence type="ECO:0000313" key="3">
    <source>
        <dbReference type="Proteomes" id="UP000306509"/>
    </source>
</evidence>
<dbReference type="GO" id="GO:0006629">
    <property type="term" value="P:lipid metabolic process"/>
    <property type="evidence" value="ECO:0007669"/>
    <property type="project" value="InterPro"/>
</dbReference>
<dbReference type="SUPFAM" id="SSF51695">
    <property type="entry name" value="PLC-like phosphodiesterases"/>
    <property type="match status" value="1"/>
</dbReference>
<dbReference type="EMBL" id="QGQD01000107">
    <property type="protein sequence ID" value="TLC97989.1"/>
    <property type="molecule type" value="Genomic_DNA"/>
</dbReference>
<keyword evidence="3" id="KW-1185">Reference proteome</keyword>
<feature type="domain" description="GP-PDE" evidence="1">
    <location>
        <begin position="3"/>
        <end position="239"/>
    </location>
</feature>
<proteinExistence type="predicted"/>
<dbReference type="Proteomes" id="UP000306509">
    <property type="component" value="Unassembled WGS sequence"/>
</dbReference>
<dbReference type="Gene3D" id="3.20.20.190">
    <property type="entry name" value="Phosphatidylinositol (PI) phosphodiesterase"/>
    <property type="match status" value="1"/>
</dbReference>
<keyword evidence="2" id="KW-0378">Hydrolase</keyword>
<dbReference type="EC" id="3.1.4.46" evidence="2"/>
<dbReference type="InterPro" id="IPR017946">
    <property type="entry name" value="PLC-like_Pdiesterase_TIM-brl"/>
</dbReference>
<dbReference type="PROSITE" id="PS51704">
    <property type="entry name" value="GP_PDE"/>
    <property type="match status" value="1"/>
</dbReference>
<dbReference type="Pfam" id="PF03009">
    <property type="entry name" value="GDPD"/>
    <property type="match status" value="1"/>
</dbReference>
<protein>
    <submittedName>
        <fullName evidence="2">Putative glycerophosphoryl diester phosphodiesterase 1</fullName>
        <ecNumber evidence="2">3.1.4.46</ecNumber>
    </submittedName>
</protein>
<comment type="caution">
    <text evidence="2">The sequence shown here is derived from an EMBL/GenBank/DDBJ whole genome shotgun (WGS) entry which is preliminary data.</text>
</comment>
<dbReference type="GO" id="GO:0008889">
    <property type="term" value="F:glycerophosphodiester phosphodiesterase activity"/>
    <property type="evidence" value="ECO:0007669"/>
    <property type="project" value="UniProtKB-EC"/>
</dbReference>